<dbReference type="Pfam" id="PF07282">
    <property type="entry name" value="Cas12f1-like_TNB"/>
    <property type="match status" value="1"/>
</dbReference>
<geneLocation type="plasmid" evidence="3 4">
    <name>pDATS01</name>
</geneLocation>
<dbReference type="EMBL" id="CP115166">
    <property type="protein sequence ID" value="WDA60330.1"/>
    <property type="molecule type" value="Genomic_DNA"/>
</dbReference>
<evidence type="ECO:0000259" key="2">
    <source>
        <dbReference type="Pfam" id="PF07282"/>
    </source>
</evidence>
<dbReference type="RefSeq" id="WP_273991109.1">
    <property type="nucleotide sequence ID" value="NZ_BAABQT010000026.1"/>
</dbReference>
<dbReference type="InterPro" id="IPR010095">
    <property type="entry name" value="Cas12f1-like_TNB"/>
</dbReference>
<evidence type="ECO:0000256" key="1">
    <source>
        <dbReference type="ARBA" id="ARBA00023125"/>
    </source>
</evidence>
<dbReference type="NCBIfam" id="TIGR01766">
    <property type="entry name" value="IS200/IS605 family accessory protein TnpB-like domain"/>
    <property type="match status" value="1"/>
</dbReference>
<organism evidence="3 4">
    <name type="scientific">Deinococcus aquaticus</name>
    <dbReference type="NCBI Taxonomy" id="328692"/>
    <lineage>
        <taxon>Bacteria</taxon>
        <taxon>Thermotogati</taxon>
        <taxon>Deinococcota</taxon>
        <taxon>Deinococci</taxon>
        <taxon>Deinococcales</taxon>
        <taxon>Deinococcaceae</taxon>
        <taxon>Deinococcus</taxon>
    </lineage>
</organism>
<dbReference type="NCBIfam" id="NF040570">
    <property type="entry name" value="guided_TnpB"/>
    <property type="match status" value="1"/>
</dbReference>
<evidence type="ECO:0000313" key="3">
    <source>
        <dbReference type="EMBL" id="WDA60330.1"/>
    </source>
</evidence>
<accession>A0ABY7V5G7</accession>
<dbReference type="Proteomes" id="UP001217044">
    <property type="component" value="Plasmid pDATS01"/>
</dbReference>
<keyword evidence="4" id="KW-1185">Reference proteome</keyword>
<sequence>MNIVRTAKLKLTCSSEQRSRLQAVTTAYRAAQNHASRWAFEHGKTSSGIAIHKGCYAHIRAEYGLASQLACSVRDSVSAAYKTLWTTTKQSIARLKTAQGQAARKGRRLPRLYRGLDHAPVFKALTLEYHYGRDYSFKTGRQVSVMTLQGRMTVGYDGWNAHLDDLQHLETDIGAAKLWYDRPKKQWYLLVAYTVQKPVAVRELKQVVGVDVGQRYHAVTKVMNPGADGTVTMFEGSAHRQKADHYQHLRTKLQAKGTRSARRRLVSISARERRFTAQRNHVLARQIIDANPLALIGMEELAQIRERTERRSNPHASKKQRHANRVRSTWSYAQLRAMVTYKAPLAGSLVIAVDPQYTSQTCPQCTHVSRENRLQGGEQFTCVNCGFAEHADIVGAVNVGLRAWQWKQEQEQQDLSGCLSAIPSREAEDVTLYDAEGGVRSAVEAEGSHKPATSVVGC</sequence>
<protein>
    <submittedName>
        <fullName evidence="3">Transposase</fullName>
    </submittedName>
</protein>
<keyword evidence="3" id="KW-0614">Plasmid</keyword>
<name>A0ABY7V5G7_9DEIO</name>
<feature type="domain" description="Cas12f1-like TNB" evidence="2">
    <location>
        <begin position="332"/>
        <end position="399"/>
    </location>
</feature>
<proteinExistence type="predicted"/>
<evidence type="ECO:0000313" key="4">
    <source>
        <dbReference type="Proteomes" id="UP001217044"/>
    </source>
</evidence>
<gene>
    <name evidence="3" type="ORF">M8445_16710</name>
</gene>
<keyword evidence="1" id="KW-0238">DNA-binding</keyword>
<reference evidence="3 4" key="1">
    <citation type="submission" date="2022-12" db="EMBL/GenBank/DDBJ databases">
        <title>Genome Sequence of Deinococcus aquaticus Type Strain PB314.</title>
        <authorList>
            <person name="Albert C."/>
            <person name="Hill J."/>
            <person name="Boren L."/>
            <person name="Scholz-Ng S."/>
            <person name="Fatema N."/>
            <person name="Grosso R."/>
            <person name="Soboslay E."/>
            <person name="Tuohy J."/>
        </authorList>
    </citation>
    <scope>NUCLEOTIDE SEQUENCE [LARGE SCALE GENOMIC DNA]</scope>
    <source>
        <strain evidence="3 4">PB-314</strain>
        <plasmid evidence="3 4">pDATS01</plasmid>
    </source>
</reference>